<feature type="compositionally biased region" description="Polar residues" evidence="1">
    <location>
        <begin position="1"/>
        <end position="11"/>
    </location>
</feature>
<keyword evidence="3" id="KW-1185">Reference proteome</keyword>
<dbReference type="Proteomes" id="UP001519288">
    <property type="component" value="Unassembled WGS sequence"/>
</dbReference>
<feature type="compositionally biased region" description="Basic and acidic residues" evidence="1">
    <location>
        <begin position="29"/>
        <end position="51"/>
    </location>
</feature>
<dbReference type="RefSeq" id="WP_209858338.1">
    <property type="nucleotide sequence ID" value="NZ_JAGGLD010000001.1"/>
</dbReference>
<feature type="region of interest" description="Disordered" evidence="1">
    <location>
        <begin position="1"/>
        <end position="57"/>
    </location>
</feature>
<accession>A0ABS4JBR9</accession>
<gene>
    <name evidence="2" type="ORF">J2Z69_000167</name>
</gene>
<name>A0ABS4JBR9_9BACL</name>
<evidence type="ECO:0008006" key="4">
    <source>
        <dbReference type="Google" id="ProtNLM"/>
    </source>
</evidence>
<proteinExistence type="predicted"/>
<dbReference type="EMBL" id="JAGGLD010000001">
    <property type="protein sequence ID" value="MBP1999148.1"/>
    <property type="molecule type" value="Genomic_DNA"/>
</dbReference>
<protein>
    <recommendedName>
        <fullName evidence="4">YfhD family protein</fullName>
    </recommendedName>
</protein>
<comment type="caution">
    <text evidence="2">The sequence shown here is derived from an EMBL/GenBank/DDBJ whole genome shotgun (WGS) entry which is preliminary data.</text>
</comment>
<organism evidence="2 3">
    <name type="scientific">Paenibacillus shirakamiensis</name>
    <dbReference type="NCBI Taxonomy" id="1265935"/>
    <lineage>
        <taxon>Bacteria</taxon>
        <taxon>Bacillati</taxon>
        <taxon>Bacillota</taxon>
        <taxon>Bacilli</taxon>
        <taxon>Bacillales</taxon>
        <taxon>Paenibacillaceae</taxon>
        <taxon>Paenibacillus</taxon>
    </lineage>
</organism>
<dbReference type="Pfam" id="PF14151">
    <property type="entry name" value="YfhD"/>
    <property type="match status" value="1"/>
</dbReference>
<evidence type="ECO:0000313" key="3">
    <source>
        <dbReference type="Proteomes" id="UP001519288"/>
    </source>
</evidence>
<dbReference type="InterPro" id="IPR025435">
    <property type="entry name" value="YfhD-like"/>
</dbReference>
<sequence length="57" mass="6573">MTKQSDYTQRFSGKVPSTLKGSAEDVEFSEDRADHEDWEALQRSERADARQKGNRKV</sequence>
<reference evidence="2 3" key="1">
    <citation type="submission" date="2021-03" db="EMBL/GenBank/DDBJ databases">
        <title>Genomic Encyclopedia of Type Strains, Phase IV (KMG-IV): sequencing the most valuable type-strain genomes for metagenomic binning, comparative biology and taxonomic classification.</title>
        <authorList>
            <person name="Goeker M."/>
        </authorList>
    </citation>
    <scope>NUCLEOTIDE SEQUENCE [LARGE SCALE GENOMIC DNA]</scope>
    <source>
        <strain evidence="2 3">DSM 26806</strain>
    </source>
</reference>
<evidence type="ECO:0000313" key="2">
    <source>
        <dbReference type="EMBL" id="MBP1999148.1"/>
    </source>
</evidence>
<evidence type="ECO:0000256" key="1">
    <source>
        <dbReference type="SAM" id="MobiDB-lite"/>
    </source>
</evidence>